<keyword evidence="6" id="KW-0819">tRNA processing</keyword>
<dbReference type="PROSITE" id="PS01261">
    <property type="entry name" value="UPF0020"/>
    <property type="match status" value="1"/>
</dbReference>
<dbReference type="SMART" id="SM00981">
    <property type="entry name" value="THUMP"/>
    <property type="match status" value="1"/>
</dbReference>
<dbReference type="Proteomes" id="UP001295444">
    <property type="component" value="Chromosome 08"/>
</dbReference>
<feature type="compositionally biased region" description="Basic residues" evidence="8">
    <location>
        <begin position="135"/>
        <end position="144"/>
    </location>
</feature>
<evidence type="ECO:0000256" key="5">
    <source>
        <dbReference type="ARBA" id="ARBA00022679"/>
    </source>
</evidence>
<dbReference type="PANTHER" id="PTHR14911">
    <property type="entry name" value="THUMP DOMAIN-CONTAINING"/>
    <property type="match status" value="1"/>
</dbReference>
<proteinExistence type="inferred from homology"/>
<dbReference type="Gene3D" id="3.40.50.150">
    <property type="entry name" value="Vaccinia Virus protein VP39"/>
    <property type="match status" value="1"/>
</dbReference>
<dbReference type="Gene3D" id="3.30.2130.30">
    <property type="match status" value="2"/>
</dbReference>
<dbReference type="GO" id="GO:0005737">
    <property type="term" value="C:cytoplasm"/>
    <property type="evidence" value="ECO:0007669"/>
    <property type="project" value="UniProtKB-SubCell"/>
</dbReference>
<dbReference type="SUPFAM" id="SSF53335">
    <property type="entry name" value="S-adenosyl-L-methionine-dependent methyltransferases"/>
    <property type="match status" value="1"/>
</dbReference>
<dbReference type="Pfam" id="PF01170">
    <property type="entry name" value="UPF0020"/>
    <property type="match status" value="1"/>
</dbReference>
<dbReference type="GO" id="GO:0030488">
    <property type="term" value="P:tRNA methylation"/>
    <property type="evidence" value="ECO:0007669"/>
    <property type="project" value="TreeGrafter"/>
</dbReference>
<keyword evidence="3" id="KW-0963">Cytoplasm</keyword>
<evidence type="ECO:0000256" key="4">
    <source>
        <dbReference type="ARBA" id="ARBA00022603"/>
    </source>
</evidence>
<dbReference type="Pfam" id="PF02926">
    <property type="entry name" value="THUMP"/>
    <property type="match status" value="1"/>
</dbReference>
<keyword evidence="5" id="KW-0808">Transferase</keyword>
<dbReference type="GO" id="GO:0043527">
    <property type="term" value="C:tRNA methyltransferase complex"/>
    <property type="evidence" value="ECO:0007669"/>
    <property type="project" value="UniProtKB-ARBA"/>
</dbReference>
<gene>
    <name evidence="10" type="ORF">PECUL_23A002984</name>
</gene>
<evidence type="ECO:0000256" key="7">
    <source>
        <dbReference type="PROSITE-ProRule" id="PRU00529"/>
    </source>
</evidence>
<name>A0AAD1WL34_PELCU</name>
<evidence type="ECO:0000256" key="3">
    <source>
        <dbReference type="ARBA" id="ARBA00022490"/>
    </source>
</evidence>
<comment type="subcellular location">
    <subcellularLocation>
        <location evidence="1">Cytoplasm</location>
    </subcellularLocation>
</comment>
<evidence type="ECO:0000256" key="1">
    <source>
        <dbReference type="ARBA" id="ARBA00004496"/>
    </source>
</evidence>
<comment type="similarity">
    <text evidence="2">Belongs to the methyltransferase superfamily.</text>
</comment>
<dbReference type="FunFam" id="3.40.50.150:FF:000073">
    <property type="entry name" value="THUMP domain containing 3"/>
    <property type="match status" value="1"/>
</dbReference>
<dbReference type="AlphaFoldDB" id="A0AAD1WL34"/>
<feature type="compositionally biased region" description="Basic and acidic residues" evidence="8">
    <location>
        <begin position="199"/>
        <end position="212"/>
    </location>
</feature>
<evidence type="ECO:0000256" key="2">
    <source>
        <dbReference type="ARBA" id="ARBA00008361"/>
    </source>
</evidence>
<evidence type="ECO:0000259" key="9">
    <source>
        <dbReference type="PROSITE" id="PS51165"/>
    </source>
</evidence>
<dbReference type="InterPro" id="IPR004114">
    <property type="entry name" value="THUMP_dom"/>
</dbReference>
<dbReference type="GO" id="GO:0003723">
    <property type="term" value="F:RNA binding"/>
    <property type="evidence" value="ECO:0007669"/>
    <property type="project" value="UniProtKB-UniRule"/>
</dbReference>
<dbReference type="PROSITE" id="PS51165">
    <property type="entry name" value="THUMP"/>
    <property type="match status" value="1"/>
</dbReference>
<keyword evidence="7" id="KW-0694">RNA-binding</keyword>
<dbReference type="EMBL" id="OW240919">
    <property type="protein sequence ID" value="CAH2312144.1"/>
    <property type="molecule type" value="Genomic_DNA"/>
</dbReference>
<dbReference type="PANTHER" id="PTHR14911:SF13">
    <property type="entry name" value="TRNA (GUANINE(6)-N2)-METHYLTRANSFERASE THUMP3"/>
    <property type="match status" value="1"/>
</dbReference>
<evidence type="ECO:0000256" key="8">
    <source>
        <dbReference type="SAM" id="MobiDB-lite"/>
    </source>
</evidence>
<dbReference type="GO" id="GO:0016423">
    <property type="term" value="F:tRNA (guanine) methyltransferase activity"/>
    <property type="evidence" value="ECO:0007669"/>
    <property type="project" value="TreeGrafter"/>
</dbReference>
<reference evidence="10" key="1">
    <citation type="submission" date="2022-03" db="EMBL/GenBank/DDBJ databases">
        <authorList>
            <person name="Alioto T."/>
            <person name="Alioto T."/>
            <person name="Gomez Garrido J."/>
        </authorList>
    </citation>
    <scope>NUCLEOTIDE SEQUENCE</scope>
</reference>
<keyword evidence="4" id="KW-0489">Methyltransferase</keyword>
<protein>
    <submittedName>
        <fullName evidence="10">THUMP domain-containing 3</fullName>
    </submittedName>
</protein>
<evidence type="ECO:0000313" key="10">
    <source>
        <dbReference type="EMBL" id="CAH2312144.1"/>
    </source>
</evidence>
<evidence type="ECO:0000256" key="6">
    <source>
        <dbReference type="ARBA" id="ARBA00022694"/>
    </source>
</evidence>
<dbReference type="InterPro" id="IPR029063">
    <property type="entry name" value="SAM-dependent_MTases_sf"/>
</dbReference>
<feature type="domain" description="THUMP" evidence="9">
    <location>
        <begin position="226"/>
        <end position="333"/>
    </location>
</feature>
<dbReference type="SUPFAM" id="SSF143437">
    <property type="entry name" value="THUMP domain-like"/>
    <property type="match status" value="1"/>
</dbReference>
<feature type="region of interest" description="Disordered" evidence="8">
    <location>
        <begin position="135"/>
        <end position="227"/>
    </location>
</feature>
<organism evidence="10 11">
    <name type="scientific">Pelobates cultripes</name>
    <name type="common">Western spadefoot toad</name>
    <dbReference type="NCBI Taxonomy" id="61616"/>
    <lineage>
        <taxon>Eukaryota</taxon>
        <taxon>Metazoa</taxon>
        <taxon>Chordata</taxon>
        <taxon>Craniata</taxon>
        <taxon>Vertebrata</taxon>
        <taxon>Euteleostomi</taxon>
        <taxon>Amphibia</taxon>
        <taxon>Batrachia</taxon>
        <taxon>Anura</taxon>
        <taxon>Pelobatoidea</taxon>
        <taxon>Pelobatidae</taxon>
        <taxon>Pelobates</taxon>
    </lineage>
</organism>
<evidence type="ECO:0000313" key="11">
    <source>
        <dbReference type="Proteomes" id="UP001295444"/>
    </source>
</evidence>
<dbReference type="CDD" id="cd11715">
    <property type="entry name" value="THUMP_AdoMetMT"/>
    <property type="match status" value="2"/>
</dbReference>
<accession>A0AAD1WL34</accession>
<sequence length="568" mass="62754">MAEIALPTDNLSEVKLGDSDLMPSNIANLDSISITIGATVPTGFELTAAAEVQEKLGCVCKISKDRGKIYFEIKQDSLGQVHRLRSVDNLFVIVQEFSDFPFKETKESALEDLMELAAKLPWDAALNAWELNNSLKKKKRRKKPGNGNHKEQRGQVVSSEVEVQKEEGSIHPEKEHVTLVNLEKDEDRNLQTTTDSLEIPEKEDTEAGKNQDKPVLLPDPTEVTGEETANDQAQTIHLHGSSQESKDTNTLLDSGVKVEAQEGGETTDSTSVLKFRVTCNRAGDKHSFTSNEAARDFGGAVQDHFQWKADMTNFDIEVLLNISYNEVVVGIALTEESLHRRNITHFGPTTLRSTLAYGMLRLCNLQPSDVIIDPMCGTGSIPLEGVSEWPNCFFMAGDNNPQAVNRAASNINSLLRKQKNTESASQGLPIDAIQWDISRLPLRSSSVDVIVTDMPFGKRIGSKKKNWDLYPACLKEMSRVCRAGTGRAVLLTHDRKCFVKALAKAAHTWKKIHTVWVNIGGLHAGVYLLQRTALDASECTTDKPKENLNECPVSHCKEEEPPAPSDTI</sequence>
<dbReference type="InterPro" id="IPR053943">
    <property type="entry name" value="RlmKL-like_Mtase_CS"/>
</dbReference>
<dbReference type="InterPro" id="IPR000241">
    <property type="entry name" value="RlmKL-like_Mtase"/>
</dbReference>
<feature type="compositionally biased region" description="Basic and acidic residues" evidence="8">
    <location>
        <begin position="162"/>
        <end position="189"/>
    </location>
</feature>
<keyword evidence="11" id="KW-1185">Reference proteome</keyword>